<reference evidence="2" key="1">
    <citation type="journal article" date="2014" name="Front. Microbiol.">
        <title>High frequency of phylogenetically diverse reductive dehalogenase-homologous genes in deep subseafloor sedimentary metagenomes.</title>
        <authorList>
            <person name="Kawai M."/>
            <person name="Futagami T."/>
            <person name="Toyoda A."/>
            <person name="Takaki Y."/>
            <person name="Nishi S."/>
            <person name="Hori S."/>
            <person name="Arai W."/>
            <person name="Tsubouchi T."/>
            <person name="Morono Y."/>
            <person name="Uchiyama I."/>
            <person name="Ito T."/>
            <person name="Fujiyama A."/>
            <person name="Inagaki F."/>
            <person name="Takami H."/>
        </authorList>
    </citation>
    <scope>NUCLEOTIDE SEQUENCE</scope>
    <source>
        <strain evidence="2">Expedition CK06-06</strain>
    </source>
</reference>
<keyword evidence="1" id="KW-0812">Transmembrane</keyword>
<name>X1S8X2_9ZZZZ</name>
<organism evidence="2">
    <name type="scientific">marine sediment metagenome</name>
    <dbReference type="NCBI Taxonomy" id="412755"/>
    <lineage>
        <taxon>unclassified sequences</taxon>
        <taxon>metagenomes</taxon>
        <taxon>ecological metagenomes</taxon>
    </lineage>
</organism>
<sequence length="82" mass="9154">GLRHTIMPIVAMILIPICARENKLGILAAIILGITTLALSMIHVIYMLITTIPGFESQLFGPIIWSVFQIPIILFGYKAYRE</sequence>
<feature type="transmembrane region" description="Helical" evidence="1">
    <location>
        <begin position="59"/>
        <end position="77"/>
    </location>
</feature>
<protein>
    <submittedName>
        <fullName evidence="2">Uncharacterized protein</fullName>
    </submittedName>
</protein>
<keyword evidence="1" id="KW-0472">Membrane</keyword>
<feature type="non-terminal residue" evidence="2">
    <location>
        <position position="1"/>
    </location>
</feature>
<dbReference type="EMBL" id="BARW01001050">
    <property type="protein sequence ID" value="GAI71885.1"/>
    <property type="molecule type" value="Genomic_DNA"/>
</dbReference>
<comment type="caution">
    <text evidence="2">The sequence shown here is derived from an EMBL/GenBank/DDBJ whole genome shotgun (WGS) entry which is preliminary data.</text>
</comment>
<dbReference type="AlphaFoldDB" id="X1S8X2"/>
<evidence type="ECO:0000256" key="1">
    <source>
        <dbReference type="SAM" id="Phobius"/>
    </source>
</evidence>
<proteinExistence type="predicted"/>
<keyword evidence="1" id="KW-1133">Transmembrane helix</keyword>
<evidence type="ECO:0000313" key="2">
    <source>
        <dbReference type="EMBL" id="GAI71885.1"/>
    </source>
</evidence>
<feature type="transmembrane region" description="Helical" evidence="1">
    <location>
        <begin position="24"/>
        <end position="47"/>
    </location>
</feature>
<accession>X1S8X2</accession>
<gene>
    <name evidence="2" type="ORF">S12H4_03648</name>
</gene>